<feature type="domain" description="Pectinesterase inhibitor" evidence="13">
    <location>
        <begin position="36"/>
        <end position="188"/>
    </location>
</feature>
<keyword evidence="7" id="KW-0964">Secreted</keyword>
<dbReference type="PROSITE" id="PS00503">
    <property type="entry name" value="PECTINESTERASE_2"/>
    <property type="match status" value="1"/>
</dbReference>
<dbReference type="SUPFAM" id="SSF101148">
    <property type="entry name" value="Plant invertase/pectin methylesterase inhibitor"/>
    <property type="match status" value="1"/>
</dbReference>
<protein>
    <recommendedName>
        <fullName evidence="5 12">Pectinesterase</fullName>
        <ecNumber evidence="5 12">3.1.1.11</ecNumber>
    </recommendedName>
</protein>
<dbReference type="Gene3D" id="2.160.20.10">
    <property type="entry name" value="Single-stranded right-handed beta-helix, Pectin lyase-like"/>
    <property type="match status" value="1"/>
</dbReference>
<evidence type="ECO:0000313" key="15">
    <source>
        <dbReference type="Proteomes" id="UP001345219"/>
    </source>
</evidence>
<dbReference type="Pfam" id="PF04043">
    <property type="entry name" value="PMEI"/>
    <property type="match status" value="1"/>
</dbReference>
<keyword evidence="15" id="KW-1185">Reference proteome</keyword>
<accession>A0AAN7GMZ4</accession>
<feature type="active site" evidence="11">
    <location>
        <position position="415"/>
    </location>
</feature>
<dbReference type="NCBIfam" id="TIGR01614">
    <property type="entry name" value="PME_inhib"/>
    <property type="match status" value="1"/>
</dbReference>
<evidence type="ECO:0000256" key="3">
    <source>
        <dbReference type="ARBA" id="ARBA00006027"/>
    </source>
</evidence>
<dbReference type="EMBL" id="JAXIOK010000018">
    <property type="protein sequence ID" value="KAK4749756.1"/>
    <property type="molecule type" value="Genomic_DNA"/>
</dbReference>
<dbReference type="InterPro" id="IPR000070">
    <property type="entry name" value="Pectinesterase_cat"/>
</dbReference>
<dbReference type="InterPro" id="IPR006501">
    <property type="entry name" value="Pectinesterase_inhib_dom"/>
</dbReference>
<reference evidence="14 15" key="1">
    <citation type="journal article" date="2023" name="Hortic Res">
        <title>Pangenome of water caltrop reveals structural variations and asymmetric subgenome divergence after allopolyploidization.</title>
        <authorList>
            <person name="Zhang X."/>
            <person name="Chen Y."/>
            <person name="Wang L."/>
            <person name="Yuan Y."/>
            <person name="Fang M."/>
            <person name="Shi L."/>
            <person name="Lu R."/>
            <person name="Comes H.P."/>
            <person name="Ma Y."/>
            <person name="Chen Y."/>
            <person name="Huang G."/>
            <person name="Zhou Y."/>
            <person name="Zheng Z."/>
            <person name="Qiu Y."/>
        </authorList>
    </citation>
    <scope>NUCLEOTIDE SEQUENCE [LARGE SCALE GENOMIC DNA]</scope>
    <source>
        <tissue evidence="14">Roots</tissue>
    </source>
</reference>
<comment type="similarity">
    <text evidence="4">In the C-terminal section; belongs to the pectinesterase family.</text>
</comment>
<evidence type="ECO:0000256" key="10">
    <source>
        <dbReference type="ARBA" id="ARBA00023316"/>
    </source>
</evidence>
<comment type="catalytic activity">
    <reaction evidence="12">
        <text>[(1-&gt;4)-alpha-D-galacturonosyl methyl ester](n) + n H2O = [(1-&gt;4)-alpha-D-galacturonosyl](n) + n methanol + n H(+)</text>
        <dbReference type="Rhea" id="RHEA:22380"/>
        <dbReference type="Rhea" id="RHEA-COMP:14570"/>
        <dbReference type="Rhea" id="RHEA-COMP:14573"/>
        <dbReference type="ChEBI" id="CHEBI:15377"/>
        <dbReference type="ChEBI" id="CHEBI:15378"/>
        <dbReference type="ChEBI" id="CHEBI:17790"/>
        <dbReference type="ChEBI" id="CHEBI:140522"/>
        <dbReference type="ChEBI" id="CHEBI:140523"/>
        <dbReference type="EC" id="3.1.1.11"/>
    </reaction>
</comment>
<evidence type="ECO:0000259" key="13">
    <source>
        <dbReference type="SMART" id="SM00856"/>
    </source>
</evidence>
<evidence type="ECO:0000256" key="5">
    <source>
        <dbReference type="ARBA" id="ARBA00013229"/>
    </source>
</evidence>
<evidence type="ECO:0000313" key="14">
    <source>
        <dbReference type="EMBL" id="KAK4749756.1"/>
    </source>
</evidence>
<evidence type="ECO:0000256" key="6">
    <source>
        <dbReference type="ARBA" id="ARBA00022512"/>
    </source>
</evidence>
<keyword evidence="9 12" id="KW-0063">Aspartyl esterase</keyword>
<evidence type="ECO:0000256" key="4">
    <source>
        <dbReference type="ARBA" id="ARBA00007786"/>
    </source>
</evidence>
<dbReference type="GO" id="GO:0042545">
    <property type="term" value="P:cell wall modification"/>
    <property type="evidence" value="ECO:0007669"/>
    <property type="project" value="UniProtKB-UniRule"/>
</dbReference>
<dbReference type="Gene3D" id="1.20.140.40">
    <property type="entry name" value="Invertase/pectin methylesterase inhibitor family protein"/>
    <property type="match status" value="1"/>
</dbReference>
<proteinExistence type="inferred from homology"/>
<dbReference type="AlphaFoldDB" id="A0AAN7GMZ4"/>
<dbReference type="Pfam" id="PF01095">
    <property type="entry name" value="Pectinesterase"/>
    <property type="match status" value="1"/>
</dbReference>
<dbReference type="InterPro" id="IPR012334">
    <property type="entry name" value="Pectin_lyas_fold"/>
</dbReference>
<comment type="subcellular location">
    <subcellularLocation>
        <location evidence="1">Secreted</location>
        <location evidence="1">Cell wall</location>
    </subcellularLocation>
</comment>
<dbReference type="GO" id="GO:0045490">
    <property type="term" value="P:pectin catabolic process"/>
    <property type="evidence" value="ECO:0007669"/>
    <property type="project" value="UniProtKB-UniRule"/>
</dbReference>
<dbReference type="CDD" id="cd15798">
    <property type="entry name" value="PMEI-like_3"/>
    <property type="match status" value="1"/>
</dbReference>
<evidence type="ECO:0000256" key="1">
    <source>
        <dbReference type="ARBA" id="ARBA00004191"/>
    </source>
</evidence>
<dbReference type="PANTHER" id="PTHR31707">
    <property type="entry name" value="PECTINESTERASE"/>
    <property type="match status" value="1"/>
</dbReference>
<name>A0AAN7GMZ4_9MYRT</name>
<gene>
    <name evidence="14" type="ORF">SAY87_027205</name>
</gene>
<evidence type="ECO:0000256" key="11">
    <source>
        <dbReference type="PROSITE-ProRule" id="PRU10040"/>
    </source>
</evidence>
<dbReference type="InterPro" id="IPR035513">
    <property type="entry name" value="Invertase/methylesterase_inhib"/>
</dbReference>
<keyword evidence="6" id="KW-0134">Cell wall</keyword>
<dbReference type="InterPro" id="IPR011050">
    <property type="entry name" value="Pectin_lyase_fold/virulence"/>
</dbReference>
<keyword evidence="10" id="KW-0961">Cell wall biogenesis/degradation</keyword>
<dbReference type="SMART" id="SM00856">
    <property type="entry name" value="PMEI"/>
    <property type="match status" value="1"/>
</dbReference>
<dbReference type="EC" id="3.1.1.11" evidence="5 12"/>
<organism evidence="14 15">
    <name type="scientific">Trapa incisa</name>
    <dbReference type="NCBI Taxonomy" id="236973"/>
    <lineage>
        <taxon>Eukaryota</taxon>
        <taxon>Viridiplantae</taxon>
        <taxon>Streptophyta</taxon>
        <taxon>Embryophyta</taxon>
        <taxon>Tracheophyta</taxon>
        <taxon>Spermatophyta</taxon>
        <taxon>Magnoliopsida</taxon>
        <taxon>eudicotyledons</taxon>
        <taxon>Gunneridae</taxon>
        <taxon>Pentapetalae</taxon>
        <taxon>rosids</taxon>
        <taxon>malvids</taxon>
        <taxon>Myrtales</taxon>
        <taxon>Lythraceae</taxon>
        <taxon>Trapa</taxon>
    </lineage>
</organism>
<dbReference type="GO" id="GO:0030599">
    <property type="term" value="F:pectinesterase activity"/>
    <property type="evidence" value="ECO:0007669"/>
    <property type="project" value="UniProtKB-UniRule"/>
</dbReference>
<sequence>MSTKAIISAVSIILVVGVAIGVVVGVHKSSDSSVSSEMKAVKSMCSPTSYQDLCVETLTKATNDTTTSDPKELVMASISTVIDHVQIGINMSASFFASYNNSEVPWTLQNCKTLYEDAMDNLQEILSVLKDSDLQKVTEDAPGLQDYLNMVIADAVTCSDEIDDFSGKRSIQSHAGNVTMVTDNALAILGELSQILSAFGIKLNATAFQAEGNRKLLAEEAAVAAIEGFPSWFSNADRRLLGMPTKGDKDANFTIAPVVAGATPHAVVAKDGSGKFKTLAEALDAYPAGHQGRYIVYVKAGVYKEWYTLTKEKINVFVYGDGPTKTIITNNISVPKNKVSTSKSATLAVEAAGFIAKDIAFENTAGPDAGQAVALRVKAQRCAFFNIRTDGFQDTLYVHGGLQFYRDCVITGTVDYIFGDSSTIIQNSRLIVRKGRLMNAVTAMGKVEKHETTAIVLQNCTVEAEAAWDKLAVKSFLGRPWKNYATTIFMESDIGDFINPEGYMPMAPGAESTCYYGEYRNRGAGADTKQRVRWPGFHVMQPVDAERYTVEKYLHKFAQPVPWVKSTGFPYIPGLAATAA</sequence>
<dbReference type="Proteomes" id="UP001345219">
    <property type="component" value="Chromosome 21"/>
</dbReference>
<keyword evidence="8 12" id="KW-0378">Hydrolase</keyword>
<evidence type="ECO:0000256" key="12">
    <source>
        <dbReference type="RuleBase" id="RU000589"/>
    </source>
</evidence>
<comment type="similarity">
    <text evidence="3">In the N-terminal section; belongs to the PMEI family.</text>
</comment>
<evidence type="ECO:0000256" key="9">
    <source>
        <dbReference type="ARBA" id="ARBA00023085"/>
    </source>
</evidence>
<dbReference type="InterPro" id="IPR033131">
    <property type="entry name" value="Pectinesterase_Asp_AS"/>
</dbReference>
<dbReference type="SUPFAM" id="SSF51126">
    <property type="entry name" value="Pectin lyase-like"/>
    <property type="match status" value="1"/>
</dbReference>
<evidence type="ECO:0000256" key="2">
    <source>
        <dbReference type="ARBA" id="ARBA00005184"/>
    </source>
</evidence>
<evidence type="ECO:0000256" key="7">
    <source>
        <dbReference type="ARBA" id="ARBA00022525"/>
    </source>
</evidence>
<comment type="caution">
    <text evidence="14">The sequence shown here is derived from an EMBL/GenBank/DDBJ whole genome shotgun (WGS) entry which is preliminary data.</text>
</comment>
<evidence type="ECO:0000256" key="8">
    <source>
        <dbReference type="ARBA" id="ARBA00022801"/>
    </source>
</evidence>
<dbReference type="FunFam" id="2.160.20.10:FF:000029">
    <property type="entry name" value="Pectinesterase 4"/>
    <property type="match status" value="1"/>
</dbReference>
<dbReference type="GO" id="GO:0004857">
    <property type="term" value="F:enzyme inhibitor activity"/>
    <property type="evidence" value="ECO:0007669"/>
    <property type="project" value="InterPro"/>
</dbReference>
<comment type="pathway">
    <text evidence="2 12">Glycan metabolism; pectin degradation; 2-dehydro-3-deoxy-D-gluconate from pectin: step 1/5.</text>
</comment>